<sequence>MLESIKVTFQARPAGRSSNAYTGEITVDIPDRCPHCGKTSAPLVLNAITTDSNVNMANVGVLLKCMAVDCRKYFVSQYTNIGDKWTRVSFSYNPPIDIDIPQNIVELSPEFANIYEQSVIAENHGLDKIDGVAYRKAAEFLYKDYAIKRHPNDEDKIKKMFLKQVIQKYMNEYPKIQNLALSVAYLGNDETHYERRNTDRDLQDLKRFLNSSIKIIDADLDVDESLEFNQSSDK</sequence>
<evidence type="ECO:0000313" key="3">
    <source>
        <dbReference type="Proteomes" id="UP001260773"/>
    </source>
</evidence>
<protein>
    <submittedName>
        <fullName evidence="1">DUF4145 domain-containing protein</fullName>
    </submittedName>
</protein>
<organism evidence="1 3">
    <name type="scientific">Enterococcus avium</name>
    <name type="common">Streptococcus avium</name>
    <dbReference type="NCBI Taxonomy" id="33945"/>
    <lineage>
        <taxon>Bacteria</taxon>
        <taxon>Bacillati</taxon>
        <taxon>Bacillota</taxon>
        <taxon>Bacilli</taxon>
        <taxon>Lactobacillales</taxon>
        <taxon>Enterococcaceae</taxon>
        <taxon>Enterococcus</taxon>
    </lineage>
</organism>
<gene>
    <name evidence="1" type="ORF">P7D43_20140</name>
    <name evidence="2" type="ORF">P7D79_19595</name>
</gene>
<dbReference type="RefSeq" id="WP_048720580.1">
    <property type="nucleotide sequence ID" value="NZ_CAAKNX010000009.1"/>
</dbReference>
<dbReference type="AlphaFoldDB" id="A0AAW8SA98"/>
<dbReference type="Proteomes" id="UP001260773">
    <property type="component" value="Unassembled WGS sequence"/>
</dbReference>
<evidence type="ECO:0000313" key="1">
    <source>
        <dbReference type="EMBL" id="MDT2404681.1"/>
    </source>
</evidence>
<evidence type="ECO:0000313" key="2">
    <source>
        <dbReference type="EMBL" id="MDT2516434.1"/>
    </source>
</evidence>
<dbReference type="EMBL" id="JARPWH010000125">
    <property type="protein sequence ID" value="MDT2404681.1"/>
    <property type="molecule type" value="Genomic_DNA"/>
</dbReference>
<comment type="caution">
    <text evidence="1">The sequence shown here is derived from an EMBL/GenBank/DDBJ whole genome shotgun (WGS) entry which is preliminary data.</text>
</comment>
<dbReference type="EMBL" id="JARPWY010000081">
    <property type="protein sequence ID" value="MDT2516434.1"/>
    <property type="molecule type" value="Genomic_DNA"/>
</dbReference>
<dbReference type="Proteomes" id="UP001264335">
    <property type="component" value="Unassembled WGS sequence"/>
</dbReference>
<evidence type="ECO:0000313" key="4">
    <source>
        <dbReference type="Proteomes" id="UP001264335"/>
    </source>
</evidence>
<name>A0AAW8SA98_ENTAV</name>
<accession>A0AAW8SA98</accession>
<reference evidence="1 4" key="1">
    <citation type="submission" date="2023-03" db="EMBL/GenBank/DDBJ databases">
        <authorList>
            <person name="Shen W."/>
            <person name="Cai J."/>
        </authorList>
    </citation>
    <scope>NUCLEOTIDE SEQUENCE</scope>
    <source>
        <strain evidence="1">P33-2</strain>
        <strain evidence="2 4">Y2</strain>
    </source>
</reference>
<proteinExistence type="predicted"/>